<accession>A0ABQ3H530</accession>
<protein>
    <submittedName>
        <fullName evidence="2">Transposase</fullName>
    </submittedName>
</protein>
<dbReference type="SMART" id="SM01321">
    <property type="entry name" value="Y1_Tnp"/>
    <property type="match status" value="1"/>
</dbReference>
<reference evidence="3" key="1">
    <citation type="journal article" date="2019" name="Int. J. Syst. Evol. Microbiol.">
        <title>The Global Catalogue of Microorganisms (GCM) 10K type strain sequencing project: providing services to taxonomists for standard genome sequencing and annotation.</title>
        <authorList>
            <consortium name="The Broad Institute Genomics Platform"/>
            <consortium name="The Broad Institute Genome Sequencing Center for Infectious Disease"/>
            <person name="Wu L."/>
            <person name="Ma J."/>
        </authorList>
    </citation>
    <scope>NUCLEOTIDE SEQUENCE [LARGE SCALE GENOMIC DNA]</scope>
    <source>
        <strain evidence="3">KCTC 23713</strain>
    </source>
</reference>
<dbReference type="SUPFAM" id="SSF143422">
    <property type="entry name" value="Transposase IS200-like"/>
    <property type="match status" value="1"/>
</dbReference>
<feature type="domain" description="Transposase IS200-like" evidence="1">
    <location>
        <begin position="8"/>
        <end position="134"/>
    </location>
</feature>
<dbReference type="InterPro" id="IPR036515">
    <property type="entry name" value="Transposase_17_sf"/>
</dbReference>
<evidence type="ECO:0000313" key="3">
    <source>
        <dbReference type="Proteomes" id="UP000662678"/>
    </source>
</evidence>
<keyword evidence="3" id="KW-1185">Reference proteome</keyword>
<dbReference type="Gene3D" id="3.30.70.1290">
    <property type="entry name" value="Transposase IS200-like"/>
    <property type="match status" value="1"/>
</dbReference>
<dbReference type="NCBIfam" id="NF047646">
    <property type="entry name" value="REP_Tyr_transpos"/>
    <property type="match status" value="1"/>
</dbReference>
<organism evidence="2 3">
    <name type="scientific">Vogesella fluminis</name>
    <dbReference type="NCBI Taxonomy" id="1069161"/>
    <lineage>
        <taxon>Bacteria</taxon>
        <taxon>Pseudomonadati</taxon>
        <taxon>Pseudomonadota</taxon>
        <taxon>Betaproteobacteria</taxon>
        <taxon>Neisseriales</taxon>
        <taxon>Chromobacteriaceae</taxon>
        <taxon>Vogesella</taxon>
    </lineage>
</organism>
<evidence type="ECO:0000259" key="1">
    <source>
        <dbReference type="SMART" id="SM01321"/>
    </source>
</evidence>
<dbReference type="InterPro" id="IPR052715">
    <property type="entry name" value="RAYT_transposase"/>
</dbReference>
<proteinExistence type="predicted"/>
<gene>
    <name evidence="2" type="ORF">GCM10011419_02160</name>
</gene>
<sequence length="178" mass="21267">MQYRRALLAGASYFFTVVTEQRRPVFVAEKEVNLLRDVFREVRQRYPFQINAAVVMPDHLHCIWTLPPGDADYALRWRLIKTGFTKACDPCWRGQPQAVRQRKGQQAVWQNRYWEHLLRDDDDFRRHVEYIHYNPVRHGLVAHARDWPYSSFLRYVRDGVYPLEWGADWAMTDDLGAE</sequence>
<dbReference type="EMBL" id="BMYP01000002">
    <property type="protein sequence ID" value="GHD71033.1"/>
    <property type="molecule type" value="Genomic_DNA"/>
</dbReference>
<dbReference type="Pfam" id="PF01797">
    <property type="entry name" value="Y1_Tnp"/>
    <property type="match status" value="1"/>
</dbReference>
<dbReference type="PANTHER" id="PTHR36966:SF1">
    <property type="entry name" value="REP-ASSOCIATED TYROSINE TRANSPOSASE"/>
    <property type="match status" value="1"/>
</dbReference>
<evidence type="ECO:0000313" key="2">
    <source>
        <dbReference type="EMBL" id="GHD71033.1"/>
    </source>
</evidence>
<dbReference type="PANTHER" id="PTHR36966">
    <property type="entry name" value="REP-ASSOCIATED TYROSINE TRANSPOSASE"/>
    <property type="match status" value="1"/>
</dbReference>
<dbReference type="Proteomes" id="UP000662678">
    <property type="component" value="Unassembled WGS sequence"/>
</dbReference>
<name>A0ABQ3H530_9NEIS</name>
<dbReference type="RefSeq" id="WP_189351795.1">
    <property type="nucleotide sequence ID" value="NZ_BMYP01000002.1"/>
</dbReference>
<dbReference type="InterPro" id="IPR002686">
    <property type="entry name" value="Transposase_17"/>
</dbReference>
<comment type="caution">
    <text evidence="2">The sequence shown here is derived from an EMBL/GenBank/DDBJ whole genome shotgun (WGS) entry which is preliminary data.</text>
</comment>